<comment type="caution">
    <text evidence="2">The sequence shown here is derived from an EMBL/GenBank/DDBJ whole genome shotgun (WGS) entry which is preliminary data.</text>
</comment>
<keyword evidence="1" id="KW-0812">Transmembrane</keyword>
<feature type="transmembrane region" description="Helical" evidence="1">
    <location>
        <begin position="165"/>
        <end position="198"/>
    </location>
</feature>
<evidence type="ECO:0000313" key="3">
    <source>
        <dbReference type="Proteomes" id="UP001596447"/>
    </source>
</evidence>
<organism evidence="2 3">
    <name type="scientific">Halospeciosus flavus</name>
    <dbReference type="NCBI Taxonomy" id="3032283"/>
    <lineage>
        <taxon>Archaea</taxon>
        <taxon>Methanobacteriati</taxon>
        <taxon>Methanobacteriota</taxon>
        <taxon>Stenosarchaea group</taxon>
        <taxon>Halobacteria</taxon>
        <taxon>Halobacteriales</taxon>
        <taxon>Halobacteriaceae</taxon>
        <taxon>Halospeciosus</taxon>
    </lineage>
</organism>
<feature type="transmembrane region" description="Helical" evidence="1">
    <location>
        <begin position="332"/>
        <end position="354"/>
    </location>
</feature>
<reference evidence="2 3" key="1">
    <citation type="journal article" date="2019" name="Int. J. Syst. Evol. Microbiol.">
        <title>The Global Catalogue of Microorganisms (GCM) 10K type strain sequencing project: providing services to taxonomists for standard genome sequencing and annotation.</title>
        <authorList>
            <consortium name="The Broad Institute Genomics Platform"/>
            <consortium name="The Broad Institute Genome Sequencing Center for Infectious Disease"/>
            <person name="Wu L."/>
            <person name="Ma J."/>
        </authorList>
    </citation>
    <scope>NUCLEOTIDE SEQUENCE [LARGE SCALE GENOMIC DNA]</scope>
    <source>
        <strain evidence="2 3">XZGYJ-43</strain>
    </source>
</reference>
<dbReference type="EMBL" id="JBHTAR010000011">
    <property type="protein sequence ID" value="MFC7200333.1"/>
    <property type="molecule type" value="Genomic_DNA"/>
</dbReference>
<dbReference type="PANTHER" id="PTHR30354:SF11">
    <property type="entry name" value="PERMEASE"/>
    <property type="match status" value="1"/>
</dbReference>
<feature type="transmembrane region" description="Helical" evidence="1">
    <location>
        <begin position="138"/>
        <end position="159"/>
    </location>
</feature>
<feature type="transmembrane region" description="Helical" evidence="1">
    <location>
        <begin position="426"/>
        <end position="449"/>
    </location>
</feature>
<sequence>MLSGIPLVLLLAAAVAFIVVATAKFDLHAFLTLLVAAYGTALIAGLNPTKAASLVTDGFGSTLGYIGIVILAGTIIGTVLEKSGAAIVIAETILGWVGEEYTTEVMAVTGGVVSIPVFCDSGFVILSGLNRSLAERSSLSLSTLAVALAGGLYVTHVFVPPTPGPIAAAAILGADVGLVMLVGILVSAPIIALASVWAERVASRFHIDPSPDMTVGEIKEEYGTLPSPAASFAPLVVPIVLIAVGSVAAFPSAENPAFVHGALQNWLLFVGDPAVALLIGAFVGFAIVPTYTDEVTSEWVTEGLTNAAVILAVTGAGGAFGNVLGALPLKEFVSSTFGGLGIGLLAAFVIAAALKTTLGSSTVAILTTSSLIAPLLGPLGLASQWGSVFAVLAIGAGAMTVSHANDSYFWIITEFSDMEAATAYQAWTAATAVLGVASIVWILVLHSVVPTVL</sequence>
<protein>
    <submittedName>
        <fullName evidence="2">GntP family permease</fullName>
    </submittedName>
</protein>
<evidence type="ECO:0000256" key="1">
    <source>
        <dbReference type="SAM" id="Phobius"/>
    </source>
</evidence>
<dbReference type="InterPro" id="IPR003474">
    <property type="entry name" value="Glcn_transporter"/>
</dbReference>
<feature type="transmembrane region" description="Helical" evidence="1">
    <location>
        <begin position="58"/>
        <end position="80"/>
    </location>
</feature>
<gene>
    <name evidence="2" type="ORF">ACFQJ9_13075</name>
</gene>
<feature type="transmembrane region" description="Helical" evidence="1">
    <location>
        <begin position="304"/>
        <end position="326"/>
    </location>
</feature>
<proteinExistence type="predicted"/>
<dbReference type="PANTHER" id="PTHR30354">
    <property type="entry name" value="GNT FAMILY GLUCONATE TRANSPORTER"/>
    <property type="match status" value="1"/>
</dbReference>
<feature type="transmembrane region" description="Helical" evidence="1">
    <location>
        <begin position="273"/>
        <end position="292"/>
    </location>
</feature>
<dbReference type="Proteomes" id="UP001596447">
    <property type="component" value="Unassembled WGS sequence"/>
</dbReference>
<dbReference type="Pfam" id="PF02447">
    <property type="entry name" value="GntP_permease"/>
    <property type="match status" value="1"/>
</dbReference>
<keyword evidence="1" id="KW-0472">Membrane</keyword>
<feature type="transmembrane region" description="Helical" evidence="1">
    <location>
        <begin position="361"/>
        <end position="379"/>
    </location>
</feature>
<feature type="transmembrane region" description="Helical" evidence="1">
    <location>
        <begin position="27"/>
        <end position="46"/>
    </location>
</feature>
<feature type="transmembrane region" description="Helical" evidence="1">
    <location>
        <begin position="105"/>
        <end position="126"/>
    </location>
</feature>
<accession>A0ABD5Z5M9</accession>
<name>A0ABD5Z5M9_9EURY</name>
<evidence type="ECO:0000313" key="2">
    <source>
        <dbReference type="EMBL" id="MFC7200333.1"/>
    </source>
</evidence>
<feature type="transmembrane region" description="Helical" evidence="1">
    <location>
        <begin position="385"/>
        <end position="405"/>
    </location>
</feature>
<dbReference type="AlphaFoldDB" id="A0ABD5Z5M9"/>
<keyword evidence="1" id="KW-1133">Transmembrane helix</keyword>
<keyword evidence="3" id="KW-1185">Reference proteome</keyword>
<dbReference type="RefSeq" id="WP_279527118.1">
    <property type="nucleotide sequence ID" value="NZ_CP122312.1"/>
</dbReference>